<accession>A0ABY7WSH7</accession>
<organism evidence="1 2">
    <name type="scientific">Lacticaseibacillus pabuli</name>
    <dbReference type="NCBI Taxonomy" id="3025672"/>
    <lineage>
        <taxon>Bacteria</taxon>
        <taxon>Bacillati</taxon>
        <taxon>Bacillota</taxon>
        <taxon>Bacilli</taxon>
        <taxon>Lactobacillales</taxon>
        <taxon>Lactobacillaceae</taxon>
        <taxon>Lacticaseibacillus</taxon>
    </lineage>
</organism>
<gene>
    <name evidence="1" type="ORF">PQ472_00185</name>
</gene>
<sequence>MINEDNAADLLLGLVILAHSLPRDTRDANGDNLADGFEQTIHDLADELGVSHLVDFNAAGEPAQVITVDRHTLAMVESMAVRLNVALEGLPQIAGDPYGG</sequence>
<evidence type="ECO:0000313" key="2">
    <source>
        <dbReference type="Proteomes" id="UP001220377"/>
    </source>
</evidence>
<name>A0ABY7WSH7_9LACO</name>
<keyword evidence="2" id="KW-1185">Reference proteome</keyword>
<protein>
    <submittedName>
        <fullName evidence="1">Uncharacterized protein</fullName>
    </submittedName>
</protein>
<proteinExistence type="predicted"/>
<dbReference type="EMBL" id="CP117884">
    <property type="protein sequence ID" value="WDF82691.1"/>
    <property type="molecule type" value="Genomic_DNA"/>
</dbReference>
<dbReference type="RefSeq" id="WP_274260340.1">
    <property type="nucleotide sequence ID" value="NZ_CP117884.1"/>
</dbReference>
<reference evidence="1 2" key="1">
    <citation type="submission" date="2023-02" db="EMBL/GenBank/DDBJ databases">
        <title>Genome sequence of Lacticaseibacillus sp. KACC 23028.</title>
        <authorList>
            <person name="Kim S."/>
            <person name="Heo J."/>
            <person name="Kwon S.-W."/>
        </authorList>
    </citation>
    <scope>NUCLEOTIDE SEQUENCE [LARGE SCALE GENOMIC DNA]</scope>
    <source>
        <strain evidence="1 2">KACC 23028</strain>
    </source>
</reference>
<dbReference type="Proteomes" id="UP001220377">
    <property type="component" value="Chromosome"/>
</dbReference>
<evidence type="ECO:0000313" key="1">
    <source>
        <dbReference type="EMBL" id="WDF82691.1"/>
    </source>
</evidence>